<dbReference type="RefSeq" id="XP_005852080.1">
    <property type="nucleotide sequence ID" value="XM_005852018.1"/>
</dbReference>
<dbReference type="GeneID" id="17359554"/>
<dbReference type="GO" id="GO:0052325">
    <property type="term" value="P:cell wall pectin biosynthetic process"/>
    <property type="evidence" value="ECO:0007669"/>
    <property type="project" value="TreeGrafter"/>
</dbReference>
<dbReference type="Pfam" id="PF03407">
    <property type="entry name" value="Nucleotid_trans"/>
    <property type="match status" value="1"/>
</dbReference>
<dbReference type="PANTHER" id="PTHR46936:SF1">
    <property type="entry name" value="ARABINOSYLTRANSFERASE XEG113"/>
    <property type="match status" value="1"/>
</dbReference>
<accession>E1Z2C5</accession>
<organism evidence="4">
    <name type="scientific">Chlorella variabilis</name>
    <name type="common">Green alga</name>
    <dbReference type="NCBI Taxonomy" id="554065"/>
    <lineage>
        <taxon>Eukaryota</taxon>
        <taxon>Viridiplantae</taxon>
        <taxon>Chlorophyta</taxon>
        <taxon>core chlorophytes</taxon>
        <taxon>Trebouxiophyceae</taxon>
        <taxon>Chlorellales</taxon>
        <taxon>Chlorellaceae</taxon>
        <taxon>Chlorella clade</taxon>
        <taxon>Chlorella</taxon>
    </lineage>
</organism>
<evidence type="ECO:0000313" key="4">
    <source>
        <dbReference type="Proteomes" id="UP000008141"/>
    </source>
</evidence>
<protein>
    <recommendedName>
        <fullName evidence="2">Nucleotide-diphospho-sugar transferase domain-containing protein</fullName>
    </recommendedName>
</protein>
<dbReference type="InterPro" id="IPR005069">
    <property type="entry name" value="Nucl-diP-sugar_transferase"/>
</dbReference>
<evidence type="ECO:0000313" key="3">
    <source>
        <dbReference type="EMBL" id="EFN59978.1"/>
    </source>
</evidence>
<evidence type="ECO:0000259" key="2">
    <source>
        <dbReference type="Pfam" id="PF03407"/>
    </source>
</evidence>
<keyword evidence="4" id="KW-1185">Reference proteome</keyword>
<dbReference type="AlphaFoldDB" id="E1Z2C5"/>
<dbReference type="eggNOG" id="ENOG502QSJ9">
    <property type="taxonomic scope" value="Eukaryota"/>
</dbReference>
<dbReference type="Proteomes" id="UP000008141">
    <property type="component" value="Unassembled WGS sequence"/>
</dbReference>
<dbReference type="InParanoid" id="E1Z2C5"/>
<reference evidence="3 4" key="1">
    <citation type="journal article" date="2010" name="Plant Cell">
        <title>The Chlorella variabilis NC64A genome reveals adaptation to photosymbiosis, coevolution with viruses, and cryptic sex.</title>
        <authorList>
            <person name="Blanc G."/>
            <person name="Duncan G."/>
            <person name="Agarkova I."/>
            <person name="Borodovsky M."/>
            <person name="Gurnon J."/>
            <person name="Kuo A."/>
            <person name="Lindquist E."/>
            <person name="Lucas S."/>
            <person name="Pangilinan J."/>
            <person name="Polle J."/>
            <person name="Salamov A."/>
            <person name="Terry A."/>
            <person name="Yamada T."/>
            <person name="Dunigan D.D."/>
            <person name="Grigoriev I.V."/>
            <person name="Claverie J.M."/>
            <person name="Van Etten J.L."/>
        </authorList>
    </citation>
    <scope>NUCLEOTIDE SEQUENCE [LARGE SCALE GENOMIC DNA]</scope>
    <source>
        <strain evidence="3 4">NC64A</strain>
    </source>
</reference>
<evidence type="ECO:0000256" key="1">
    <source>
        <dbReference type="SAM" id="MobiDB-lite"/>
    </source>
</evidence>
<dbReference type="GO" id="GO:0052636">
    <property type="term" value="F:arabinosyltransferase activity"/>
    <property type="evidence" value="ECO:0007669"/>
    <property type="project" value="TreeGrafter"/>
</dbReference>
<dbReference type="EMBL" id="GL433835">
    <property type="protein sequence ID" value="EFN59978.1"/>
    <property type="molecule type" value="Genomic_DNA"/>
</dbReference>
<feature type="domain" description="Nucleotide-diphospho-sugar transferase" evidence="2">
    <location>
        <begin position="158"/>
        <end position="425"/>
    </location>
</feature>
<dbReference type="OrthoDB" id="540503at2759"/>
<dbReference type="GO" id="GO:0005794">
    <property type="term" value="C:Golgi apparatus"/>
    <property type="evidence" value="ECO:0007669"/>
    <property type="project" value="TreeGrafter"/>
</dbReference>
<name>E1Z2C5_CHLVA</name>
<dbReference type="InterPro" id="IPR053250">
    <property type="entry name" value="Glycosyltransferase_77"/>
</dbReference>
<proteinExistence type="predicted"/>
<feature type="region of interest" description="Disordered" evidence="1">
    <location>
        <begin position="1"/>
        <end position="24"/>
    </location>
</feature>
<gene>
    <name evidence="3" type="ORF">CHLNCDRAFT_133097</name>
</gene>
<dbReference type="PANTHER" id="PTHR46936">
    <property type="entry name" value="ARABINOSYLTRANSFERASE XEG113"/>
    <property type="match status" value="1"/>
</dbReference>
<dbReference type="KEGG" id="cvr:CHLNCDRAFT_133097"/>
<feature type="compositionally biased region" description="Low complexity" evidence="1">
    <location>
        <begin position="1"/>
        <end position="12"/>
    </location>
</feature>
<sequence length="737" mass="80774">MSRPGDAAAAAGRGKRFRSSGGGGGDAVTGGAGFLAGVACALLFALWKHAHGELLVPSALLSSEVSAEFNTSAAAVGQVRGSATAGTDARKAAQPVNFTGTKDWTSAVTAAAMAAADAVEHQIDVDSLPILFLSYGNAAYFNFVHNWAVSVQQIGAPYVIGSFDDAMLDLCANHSLPCVRAQFATADDFRTNFAAFRAMGAVLLVLEILERHPKLPLLVVSDSDTVWLRQPWTYFDQRPAADFFISTDCNSIEASAPCCGVQQLHLAQAQALALQMEDRWQPNNPLPSCGHIPGNWGFAFNTGLFAVRNRPASRRFLREWVDMLTDPAKEKDQHGRGVEDQLALNLLFDADGSMETHGTKRAGDDEPRTILVYNGTLRVQTLPVVLFSGGHVAFVQRTPWKHGMQPIVIHMTYQRWWSDGKRARLREFGLWHIDPPAYCGAGPGAPLKLLTYENGVAEFVEDVAKQRYPGAVEMPLFYKMWLAMTYQIAAFRDALAAARMLGRAVVLPTLWCWCDYDEGPDILQTCINPSADYAVPFRCPLDYMLDLEIIDWQQLNYRNAGFLDLPQVPASIRNSRAVVQIAGAKPADPFPRAASLVGDAVTVWPGISQADMQRVIQPVESVAVLELRGFVPGFLGTWTDAGQAAQFDEGWAWSMGEARWCCSSWGPHDEEYRTLNYAYPQLFKDGWQPWSAPMMKPPDWCDEVSEHGGNRRFTTLPQHPCKFLREPGDAAAGRGAG</sequence>